<sequence length="585" mass="65220">MGENHDHHGTDSKPAKKSIKIDSILIDLFSSDYKCNDQKSEFFSIRGYLSDMHKKDLKMCSPFADIDDLHKMDERILSVLPVYDSSFDEQRGERRWQESSDMAADQGFIFDGCQDVINGRTMAGNASNSSCDQKGKKLEVADNCNVALISQTEPGCASPEVHEIEPEKSLADHLNGHLSIDQEHHTAKLQENGDASMESFESKVSSSESAESVGNSLHRCRYQGTSRRRRAPKFRLLTELLAESENMKAKQPESSPSNVTPKASLQAAPKSVRPSRTSKYAADRAAILAHDNEFSSRNSRSTLLNAMESKSSTSKNPNSSKESLNNYANPQRSHKRIRRRRRGENELPSDRGSSDDIPMEIVELMAKNQYERRISDADNHMLWHNASVHSQEESSNGYDIQSSEGFIDHLPVSEQNKEQACSWSSFEVHSHKLAESSFPSRPNVVERHQDRVDSNELYSNETISAMHLLSLMDARTPSNAPFQLSTGFETDTNFSGRAVSKSRNGSKMKCSAPSASSNDRKPLTGTLKDKTSISETETCSVNKNPADFSFSEAGNTYMIGGRSPVSKNRSSSVRSDDRSKRPRIE</sequence>
<feature type="compositionally biased region" description="Polar residues" evidence="1">
    <location>
        <begin position="533"/>
        <end position="543"/>
    </location>
</feature>
<accession>A0A6J1K573</accession>
<gene>
    <name evidence="3" type="primary">LOC111491784</name>
</gene>
<dbReference type="GO" id="GO:0048367">
    <property type="term" value="P:shoot system development"/>
    <property type="evidence" value="ECO:0007669"/>
    <property type="project" value="InterPro"/>
</dbReference>
<keyword evidence="2" id="KW-1185">Reference proteome</keyword>
<feature type="compositionally biased region" description="Low complexity" evidence="1">
    <location>
        <begin position="562"/>
        <end position="573"/>
    </location>
</feature>
<proteinExistence type="predicted"/>
<feature type="compositionally biased region" description="Basic and acidic residues" evidence="1">
    <location>
        <begin position="574"/>
        <end position="585"/>
    </location>
</feature>
<dbReference type="PANTHER" id="PTHR35504">
    <property type="entry name" value="PROTEIN EMBRYONIC FLOWER 1"/>
    <property type="match status" value="1"/>
</dbReference>
<feature type="compositionally biased region" description="Polar residues" evidence="1">
    <location>
        <begin position="491"/>
        <end position="505"/>
    </location>
</feature>
<dbReference type="GO" id="GO:0009910">
    <property type="term" value="P:negative regulation of flower development"/>
    <property type="evidence" value="ECO:0007669"/>
    <property type="project" value="InterPro"/>
</dbReference>
<feature type="region of interest" description="Disordered" evidence="1">
    <location>
        <begin position="307"/>
        <end position="355"/>
    </location>
</feature>
<dbReference type="OrthoDB" id="754229at2759"/>
<dbReference type="GO" id="GO:0045892">
    <property type="term" value="P:negative regulation of DNA-templated transcription"/>
    <property type="evidence" value="ECO:0007669"/>
    <property type="project" value="InterPro"/>
</dbReference>
<feature type="compositionally biased region" description="Low complexity" evidence="1">
    <location>
        <begin position="196"/>
        <end position="212"/>
    </location>
</feature>
<feature type="region of interest" description="Disordered" evidence="1">
    <location>
        <begin position="190"/>
        <end position="216"/>
    </location>
</feature>
<dbReference type="Proteomes" id="UP000504608">
    <property type="component" value="Unplaced"/>
</dbReference>
<protein>
    <submittedName>
        <fullName evidence="3">Uncharacterized protein LOC111491784 isoform X1</fullName>
    </submittedName>
</protein>
<feature type="region of interest" description="Disordered" evidence="1">
    <location>
        <begin position="245"/>
        <end position="279"/>
    </location>
</feature>
<feature type="compositionally biased region" description="Low complexity" evidence="1">
    <location>
        <begin position="308"/>
        <end position="323"/>
    </location>
</feature>
<feature type="compositionally biased region" description="Basic and acidic residues" evidence="1">
    <location>
        <begin position="518"/>
        <end position="532"/>
    </location>
</feature>
<dbReference type="PANTHER" id="PTHR35504:SF1">
    <property type="entry name" value="PROTEIN EMBRYONIC FLOWER 1"/>
    <property type="match status" value="1"/>
</dbReference>
<feature type="compositionally biased region" description="Polar residues" evidence="1">
    <location>
        <begin position="252"/>
        <end position="263"/>
    </location>
</feature>
<feature type="region of interest" description="Disordered" evidence="1">
    <location>
        <begin position="491"/>
        <end position="585"/>
    </location>
</feature>
<feature type="compositionally biased region" description="Basic and acidic residues" evidence="1">
    <location>
        <begin position="343"/>
        <end position="354"/>
    </location>
</feature>
<dbReference type="KEGG" id="cmax:111491784"/>
<dbReference type="GeneID" id="111491784"/>
<evidence type="ECO:0000256" key="1">
    <source>
        <dbReference type="SAM" id="MobiDB-lite"/>
    </source>
</evidence>
<reference evidence="3" key="1">
    <citation type="submission" date="2025-08" db="UniProtKB">
        <authorList>
            <consortium name="RefSeq"/>
        </authorList>
    </citation>
    <scope>IDENTIFICATION</scope>
    <source>
        <tissue evidence="3">Young leaves</tissue>
    </source>
</reference>
<dbReference type="RefSeq" id="XP_022996586.1">
    <property type="nucleotide sequence ID" value="XM_023140818.1"/>
</dbReference>
<feature type="compositionally biased region" description="Basic residues" evidence="1">
    <location>
        <begin position="332"/>
        <end position="342"/>
    </location>
</feature>
<evidence type="ECO:0000313" key="3">
    <source>
        <dbReference type="RefSeq" id="XP_022996586.1"/>
    </source>
</evidence>
<organism evidence="2 3">
    <name type="scientific">Cucurbita maxima</name>
    <name type="common">Pumpkin</name>
    <name type="synonym">Winter squash</name>
    <dbReference type="NCBI Taxonomy" id="3661"/>
    <lineage>
        <taxon>Eukaryota</taxon>
        <taxon>Viridiplantae</taxon>
        <taxon>Streptophyta</taxon>
        <taxon>Embryophyta</taxon>
        <taxon>Tracheophyta</taxon>
        <taxon>Spermatophyta</taxon>
        <taxon>Magnoliopsida</taxon>
        <taxon>eudicotyledons</taxon>
        <taxon>Gunneridae</taxon>
        <taxon>Pentapetalae</taxon>
        <taxon>rosids</taxon>
        <taxon>fabids</taxon>
        <taxon>Cucurbitales</taxon>
        <taxon>Cucurbitaceae</taxon>
        <taxon>Cucurbiteae</taxon>
        <taxon>Cucurbita</taxon>
    </lineage>
</organism>
<dbReference type="InterPro" id="IPR034583">
    <property type="entry name" value="EMF1"/>
</dbReference>
<dbReference type="AlphaFoldDB" id="A0A6J1K573"/>
<evidence type="ECO:0000313" key="2">
    <source>
        <dbReference type="Proteomes" id="UP000504608"/>
    </source>
</evidence>
<name>A0A6J1K573_CUCMA</name>